<dbReference type="Proteomes" id="UP000828251">
    <property type="component" value="Unassembled WGS sequence"/>
</dbReference>
<proteinExistence type="predicted"/>
<organism evidence="1 2">
    <name type="scientific">Gossypium stocksii</name>
    <dbReference type="NCBI Taxonomy" id="47602"/>
    <lineage>
        <taxon>Eukaryota</taxon>
        <taxon>Viridiplantae</taxon>
        <taxon>Streptophyta</taxon>
        <taxon>Embryophyta</taxon>
        <taxon>Tracheophyta</taxon>
        <taxon>Spermatophyta</taxon>
        <taxon>Magnoliopsida</taxon>
        <taxon>eudicotyledons</taxon>
        <taxon>Gunneridae</taxon>
        <taxon>Pentapetalae</taxon>
        <taxon>rosids</taxon>
        <taxon>malvids</taxon>
        <taxon>Malvales</taxon>
        <taxon>Malvaceae</taxon>
        <taxon>Malvoideae</taxon>
        <taxon>Gossypium</taxon>
    </lineage>
</organism>
<keyword evidence="2" id="KW-1185">Reference proteome</keyword>
<comment type="caution">
    <text evidence="1">The sequence shown here is derived from an EMBL/GenBank/DDBJ whole genome shotgun (WGS) entry which is preliminary data.</text>
</comment>
<sequence>MEPTPLLNTLTENKLNKNNYKEWKMNLIIVLSCEKHKIVLDNKCPLATQAKAKKCWEESDEIDCCNMLASMTNTLYKQLESCKTAKVILDKLEDMFKGQTTLALQSVITSLMNAQQKPSILVTNHMITLMGYFTEAAKNEANLDQNT</sequence>
<reference evidence="1 2" key="1">
    <citation type="journal article" date="2021" name="Plant Biotechnol. J.">
        <title>Multi-omics assisted identification of the key and species-specific regulatory components of drought-tolerant mechanisms in Gossypium stocksii.</title>
        <authorList>
            <person name="Yu D."/>
            <person name="Ke L."/>
            <person name="Zhang D."/>
            <person name="Wu Y."/>
            <person name="Sun Y."/>
            <person name="Mei J."/>
            <person name="Sun J."/>
            <person name="Sun Y."/>
        </authorList>
    </citation>
    <scope>NUCLEOTIDE SEQUENCE [LARGE SCALE GENOMIC DNA]</scope>
    <source>
        <strain evidence="2">cv. E1</strain>
        <tissue evidence="1">Leaf</tissue>
    </source>
</reference>
<dbReference type="EMBL" id="JAIQCV010000006">
    <property type="protein sequence ID" value="KAH1091595.1"/>
    <property type="molecule type" value="Genomic_DNA"/>
</dbReference>
<evidence type="ECO:0000313" key="1">
    <source>
        <dbReference type="EMBL" id="KAH1091595.1"/>
    </source>
</evidence>
<evidence type="ECO:0000313" key="2">
    <source>
        <dbReference type="Proteomes" id="UP000828251"/>
    </source>
</evidence>
<dbReference type="OrthoDB" id="1920930at2759"/>
<name>A0A9D3VRT4_9ROSI</name>
<dbReference type="AlphaFoldDB" id="A0A9D3VRT4"/>
<accession>A0A9D3VRT4</accession>
<protein>
    <recommendedName>
        <fullName evidence="3">Retrotransposon Copia-like N-terminal domain-containing protein</fullName>
    </recommendedName>
</protein>
<evidence type="ECO:0008006" key="3">
    <source>
        <dbReference type="Google" id="ProtNLM"/>
    </source>
</evidence>
<gene>
    <name evidence="1" type="ORF">J1N35_018852</name>
</gene>